<feature type="compositionally biased region" description="Basic and acidic residues" evidence="8">
    <location>
        <begin position="523"/>
        <end position="535"/>
    </location>
</feature>
<dbReference type="PANTHER" id="PTHR24031">
    <property type="entry name" value="RNA HELICASE"/>
    <property type="match status" value="1"/>
</dbReference>
<dbReference type="Gene3D" id="3.40.50.300">
    <property type="entry name" value="P-loop containing nucleotide triphosphate hydrolases"/>
    <property type="match status" value="2"/>
</dbReference>
<dbReference type="Pfam" id="PF00271">
    <property type="entry name" value="Helicase_C"/>
    <property type="match status" value="1"/>
</dbReference>
<evidence type="ECO:0000256" key="4">
    <source>
        <dbReference type="ARBA" id="ARBA00022840"/>
    </source>
</evidence>
<dbReference type="AlphaFoldDB" id="A0A316V3C4"/>
<keyword evidence="5 7" id="KW-0694">RNA-binding</keyword>
<evidence type="ECO:0000256" key="2">
    <source>
        <dbReference type="ARBA" id="ARBA00022801"/>
    </source>
</evidence>
<accession>A0A316V3C4</accession>
<dbReference type="STRING" id="1280837.A0A316V3C4"/>
<name>A0A316V3C4_9BASI</name>
<dbReference type="PROSITE" id="PS51192">
    <property type="entry name" value="HELICASE_ATP_BIND_1"/>
    <property type="match status" value="1"/>
</dbReference>
<feature type="domain" description="Helicase ATP-binding" evidence="9">
    <location>
        <begin position="48"/>
        <end position="274"/>
    </location>
</feature>
<feature type="region of interest" description="Disordered" evidence="8">
    <location>
        <begin position="516"/>
        <end position="537"/>
    </location>
</feature>
<dbReference type="OrthoDB" id="4310724at2759"/>
<proteinExistence type="inferred from homology"/>
<dbReference type="RefSeq" id="XP_025351790.1">
    <property type="nucleotide sequence ID" value="XM_025496171.1"/>
</dbReference>
<keyword evidence="12" id="KW-1185">Reference proteome</keyword>
<keyword evidence="4 6" id="KW-0067">ATP-binding</keyword>
<organism evidence="11 12">
    <name type="scientific">Meira miltonrushii</name>
    <dbReference type="NCBI Taxonomy" id="1280837"/>
    <lineage>
        <taxon>Eukaryota</taxon>
        <taxon>Fungi</taxon>
        <taxon>Dikarya</taxon>
        <taxon>Basidiomycota</taxon>
        <taxon>Ustilaginomycotina</taxon>
        <taxon>Exobasidiomycetes</taxon>
        <taxon>Exobasidiales</taxon>
        <taxon>Brachybasidiaceae</taxon>
        <taxon>Meira</taxon>
    </lineage>
</organism>
<dbReference type="GO" id="GO:0005524">
    <property type="term" value="F:ATP binding"/>
    <property type="evidence" value="ECO:0007669"/>
    <property type="project" value="UniProtKB-UniRule"/>
</dbReference>
<dbReference type="PROSITE" id="PS51194">
    <property type="entry name" value="HELICASE_CTER"/>
    <property type="match status" value="1"/>
</dbReference>
<dbReference type="SUPFAM" id="SSF52540">
    <property type="entry name" value="P-loop containing nucleoside triphosphate hydrolases"/>
    <property type="match status" value="1"/>
</dbReference>
<dbReference type="FunCoup" id="A0A316V3C4">
    <property type="interactions" value="504"/>
</dbReference>
<dbReference type="GO" id="GO:0003724">
    <property type="term" value="F:RNA helicase activity"/>
    <property type="evidence" value="ECO:0007669"/>
    <property type="project" value="UniProtKB-EC"/>
</dbReference>
<comment type="function">
    <text evidence="7">RNA helicase.</text>
</comment>
<evidence type="ECO:0000313" key="12">
    <source>
        <dbReference type="Proteomes" id="UP000245771"/>
    </source>
</evidence>
<evidence type="ECO:0000256" key="6">
    <source>
        <dbReference type="RuleBase" id="RU000492"/>
    </source>
</evidence>
<dbReference type="SMART" id="SM00490">
    <property type="entry name" value="HELICc"/>
    <property type="match status" value="1"/>
</dbReference>
<dbReference type="CDD" id="cd18787">
    <property type="entry name" value="SF2_C_DEAD"/>
    <property type="match status" value="1"/>
</dbReference>
<comment type="domain">
    <text evidence="7">The Q motif is unique to and characteristic of the DEAD box family of RNA helicases and controls ATP binding and hydrolysis.</text>
</comment>
<dbReference type="InterPro" id="IPR014001">
    <property type="entry name" value="Helicase_ATP-bd"/>
</dbReference>
<evidence type="ECO:0000259" key="9">
    <source>
        <dbReference type="PROSITE" id="PS51192"/>
    </source>
</evidence>
<feature type="domain" description="Helicase C-terminal" evidence="10">
    <location>
        <begin position="324"/>
        <end position="477"/>
    </location>
</feature>
<keyword evidence="1 6" id="KW-0547">Nucleotide-binding</keyword>
<dbReference type="Proteomes" id="UP000245771">
    <property type="component" value="Unassembled WGS sequence"/>
</dbReference>
<evidence type="ECO:0000256" key="1">
    <source>
        <dbReference type="ARBA" id="ARBA00022741"/>
    </source>
</evidence>
<protein>
    <recommendedName>
        <fullName evidence="7">ATP-dependent RNA helicase</fullName>
        <ecNumber evidence="7">3.6.4.13</ecNumber>
    </recommendedName>
</protein>
<keyword evidence="2 6" id="KW-0378">Hydrolase</keyword>
<evidence type="ECO:0000259" key="10">
    <source>
        <dbReference type="PROSITE" id="PS51194"/>
    </source>
</evidence>
<evidence type="ECO:0000313" key="11">
    <source>
        <dbReference type="EMBL" id="PWN31488.1"/>
    </source>
</evidence>
<sequence>DTSKKLPAWNKLRARLHPLIYQSLHTLKFERPTKIQEATLPISIAGNTNIADNNRDIIGVAQTGSGKTLAYGLPILHWIASHSVEDRQMRLLNGVPEEEIASRLAALILTPTRELALQVSKHLSAIVDSSSSENKRWASIATITGGMSEDKQRRMLQGHRGRGVDIIVATPGRLWELCRGDDALARRIKTTRFLVVDEADRMIETGHFAEMQHIFALVQRMGDGQDGHDNDQEGIPLARILGGAHDMQTFIFSATLSKELQHNLKRANRVKRKRKGQNASTVEELLEAIDFRDDEPFMIDQSTSTRIASNVMEVKAECLTKDKDLFLYYFLLRYPGRTLVFVNAIDGIRRLQPLLENLQISVQPLHSQLQQKQRLKNMDRFRSNKQPSIGGSAVLLATDVAARGLDIPAVDHVVHFQIPRTADTYVHRSGRTARGGKEGVSLALIEPSEKRVWHDLCKNLQRKDDLASMPIEYTFLSALKERIALAKQIDQATHTQKKASHDDAWLRKLAEEAEMDLSEEEQDRSRDKKKDETKSVHALRSRLTQLIKTPLRARGISAKYITSGDRDFVDSLLDNRQHGSLIGLQKATLHEDI</sequence>
<dbReference type="SMART" id="SM00487">
    <property type="entry name" value="DEXDc"/>
    <property type="match status" value="1"/>
</dbReference>
<feature type="non-terminal residue" evidence="11">
    <location>
        <position position="1"/>
    </location>
</feature>
<dbReference type="PROSITE" id="PS00039">
    <property type="entry name" value="DEAD_ATP_HELICASE"/>
    <property type="match status" value="1"/>
</dbReference>
<evidence type="ECO:0000256" key="8">
    <source>
        <dbReference type="SAM" id="MobiDB-lite"/>
    </source>
</evidence>
<evidence type="ECO:0000256" key="3">
    <source>
        <dbReference type="ARBA" id="ARBA00022806"/>
    </source>
</evidence>
<dbReference type="InterPro" id="IPR001650">
    <property type="entry name" value="Helicase_C-like"/>
</dbReference>
<dbReference type="Pfam" id="PF00270">
    <property type="entry name" value="DEAD"/>
    <property type="match status" value="1"/>
</dbReference>
<dbReference type="EC" id="3.6.4.13" evidence="7"/>
<dbReference type="GO" id="GO:0003723">
    <property type="term" value="F:RNA binding"/>
    <property type="evidence" value="ECO:0007669"/>
    <property type="project" value="UniProtKB-UniRule"/>
</dbReference>
<dbReference type="EMBL" id="KZ819608">
    <property type="protein sequence ID" value="PWN31488.1"/>
    <property type="molecule type" value="Genomic_DNA"/>
</dbReference>
<dbReference type="InterPro" id="IPR000629">
    <property type="entry name" value="RNA-helicase_DEAD-box_CS"/>
</dbReference>
<evidence type="ECO:0000256" key="7">
    <source>
        <dbReference type="RuleBase" id="RU365068"/>
    </source>
</evidence>
<gene>
    <name evidence="11" type="ORF">FA14DRAFT_116354</name>
</gene>
<dbReference type="GO" id="GO:0016787">
    <property type="term" value="F:hydrolase activity"/>
    <property type="evidence" value="ECO:0007669"/>
    <property type="project" value="UniProtKB-KW"/>
</dbReference>
<dbReference type="InParanoid" id="A0A316V3C4"/>
<dbReference type="InterPro" id="IPR027417">
    <property type="entry name" value="P-loop_NTPase"/>
</dbReference>
<feature type="non-terminal residue" evidence="11">
    <location>
        <position position="593"/>
    </location>
</feature>
<comment type="similarity">
    <text evidence="6">Belongs to the DEAD box helicase family.</text>
</comment>
<keyword evidence="3 6" id="KW-0347">Helicase</keyword>
<dbReference type="InterPro" id="IPR011545">
    <property type="entry name" value="DEAD/DEAH_box_helicase_dom"/>
</dbReference>
<comment type="catalytic activity">
    <reaction evidence="7">
        <text>ATP + H2O = ADP + phosphate + H(+)</text>
        <dbReference type="Rhea" id="RHEA:13065"/>
        <dbReference type="ChEBI" id="CHEBI:15377"/>
        <dbReference type="ChEBI" id="CHEBI:15378"/>
        <dbReference type="ChEBI" id="CHEBI:30616"/>
        <dbReference type="ChEBI" id="CHEBI:43474"/>
        <dbReference type="ChEBI" id="CHEBI:456216"/>
        <dbReference type="EC" id="3.6.4.13"/>
    </reaction>
</comment>
<reference evidence="11 12" key="1">
    <citation type="journal article" date="2018" name="Mol. Biol. Evol.">
        <title>Broad Genomic Sampling Reveals a Smut Pathogenic Ancestry of the Fungal Clade Ustilaginomycotina.</title>
        <authorList>
            <person name="Kijpornyongpan T."/>
            <person name="Mondo S.J."/>
            <person name="Barry K."/>
            <person name="Sandor L."/>
            <person name="Lee J."/>
            <person name="Lipzen A."/>
            <person name="Pangilinan J."/>
            <person name="LaButti K."/>
            <person name="Hainaut M."/>
            <person name="Henrissat B."/>
            <person name="Grigoriev I.V."/>
            <person name="Spatafora J.W."/>
            <person name="Aime M.C."/>
        </authorList>
    </citation>
    <scope>NUCLEOTIDE SEQUENCE [LARGE SCALE GENOMIC DNA]</scope>
    <source>
        <strain evidence="11 12">MCA 3882</strain>
    </source>
</reference>
<evidence type="ECO:0000256" key="5">
    <source>
        <dbReference type="ARBA" id="ARBA00022884"/>
    </source>
</evidence>
<dbReference type="GeneID" id="37017952"/>